<feature type="compositionally biased region" description="Gly residues" evidence="1">
    <location>
        <begin position="252"/>
        <end position="261"/>
    </location>
</feature>
<gene>
    <name evidence="3" type="ORF">FHU37_002543</name>
</gene>
<dbReference type="InterPro" id="IPR025723">
    <property type="entry name" value="ArsA/GET3_ATPase-like"/>
</dbReference>
<dbReference type="GO" id="GO:0016887">
    <property type="term" value="F:ATP hydrolysis activity"/>
    <property type="evidence" value="ECO:0007669"/>
    <property type="project" value="InterPro"/>
</dbReference>
<accession>A0A852ZWH1</accession>
<protein>
    <recommendedName>
        <fullName evidence="2">ArsA/GET3 Anion-transporting ATPase-like domain-containing protein</fullName>
    </recommendedName>
</protein>
<dbReference type="PANTHER" id="PTHR10803:SF31">
    <property type="entry name" value="ATPASE RV3679-RELATED"/>
    <property type="match status" value="1"/>
</dbReference>
<feature type="domain" description="ArsA/GET3 Anion-transporting ATPase-like" evidence="2">
    <location>
        <begin position="21"/>
        <end position="191"/>
    </location>
</feature>
<evidence type="ECO:0000259" key="2">
    <source>
        <dbReference type="Pfam" id="PF02374"/>
    </source>
</evidence>
<dbReference type="InterPro" id="IPR016300">
    <property type="entry name" value="ATPase_ArsA/GET3"/>
</dbReference>
<dbReference type="Gene3D" id="3.40.50.300">
    <property type="entry name" value="P-loop containing nucleotide triphosphate hydrolases"/>
    <property type="match status" value="1"/>
</dbReference>
<dbReference type="AlphaFoldDB" id="A0A852ZWH1"/>
<dbReference type="InterPro" id="IPR027417">
    <property type="entry name" value="P-loop_NTPase"/>
</dbReference>
<evidence type="ECO:0000256" key="1">
    <source>
        <dbReference type="SAM" id="MobiDB-lite"/>
    </source>
</evidence>
<dbReference type="Pfam" id="PF02374">
    <property type="entry name" value="ArsA_ATPase"/>
    <property type="match status" value="1"/>
</dbReference>
<dbReference type="Proteomes" id="UP000567795">
    <property type="component" value="Unassembled WGS sequence"/>
</dbReference>
<dbReference type="RefSeq" id="WP_312892581.1">
    <property type="nucleotide sequence ID" value="NZ_JACBZD010000001.1"/>
</dbReference>
<dbReference type="EMBL" id="JACBZD010000001">
    <property type="protein sequence ID" value="NYI05600.1"/>
    <property type="molecule type" value="Genomic_DNA"/>
</dbReference>
<evidence type="ECO:0000313" key="3">
    <source>
        <dbReference type="EMBL" id="NYI05600.1"/>
    </source>
</evidence>
<comment type="caution">
    <text evidence="3">The sequence shown here is derived from an EMBL/GenBank/DDBJ whole genome shotgun (WGS) entry which is preliminary data.</text>
</comment>
<organism evidence="3 4">
    <name type="scientific">Allostreptomyces psammosilenae</name>
    <dbReference type="NCBI Taxonomy" id="1892865"/>
    <lineage>
        <taxon>Bacteria</taxon>
        <taxon>Bacillati</taxon>
        <taxon>Actinomycetota</taxon>
        <taxon>Actinomycetes</taxon>
        <taxon>Kitasatosporales</taxon>
        <taxon>Streptomycetaceae</taxon>
        <taxon>Allostreptomyces</taxon>
    </lineage>
</organism>
<proteinExistence type="predicted"/>
<evidence type="ECO:0000313" key="4">
    <source>
        <dbReference type="Proteomes" id="UP000567795"/>
    </source>
</evidence>
<feature type="region of interest" description="Disordered" evidence="1">
    <location>
        <begin position="241"/>
        <end position="265"/>
    </location>
</feature>
<dbReference type="SUPFAM" id="SSF52540">
    <property type="entry name" value="P-loop containing nucleoside triphosphate hydrolases"/>
    <property type="match status" value="1"/>
</dbReference>
<dbReference type="PANTHER" id="PTHR10803">
    <property type="entry name" value="ARSENICAL PUMP-DRIVING ATPASE ARSENITE-TRANSLOCATING ATPASE"/>
    <property type="match status" value="1"/>
</dbReference>
<reference evidence="3 4" key="1">
    <citation type="submission" date="2020-07" db="EMBL/GenBank/DDBJ databases">
        <title>Sequencing the genomes of 1000 actinobacteria strains.</title>
        <authorList>
            <person name="Klenk H.-P."/>
        </authorList>
    </citation>
    <scope>NUCLEOTIDE SEQUENCE [LARGE SCALE GENOMIC DNA]</scope>
    <source>
        <strain evidence="3 4">DSM 42178</strain>
    </source>
</reference>
<keyword evidence="4" id="KW-1185">Reference proteome</keyword>
<dbReference type="GO" id="GO:0005524">
    <property type="term" value="F:ATP binding"/>
    <property type="evidence" value="ECO:0007669"/>
    <property type="project" value="InterPro"/>
</dbReference>
<name>A0A852ZWH1_9ACTN</name>
<sequence length="353" mass="36883">MDAELGDGQPSREVDWEGVRLHIVTGKGGAGKTTTAAALALALASGGRRTLLIEVEGRQGISRLFDTQPLPYEERRIARARGGGEVHALAVDPEQAFYEYLEMFYKLGRAGQALRRIGAVDFVTTVAPGVRDVLLTGKACEAVRRRRGNGSPAYAAVVMDAPPTGRITRFLNVNSEVVGMARFGPIHHHAQAVMKVLRSPETAVHFVTPLEEMPVQETADGIAELRAVGLPVGGVVVTMTRPTTPAIPDGSGAPGGSGGSDAPGPAGVAEIAAALAASGLPGPRATAQDARGLAAALLEEGRENALRLAMERELRADVLRHGLPSYELPLLGDGVDLPGLYHLADLLRAGGMA</sequence>